<evidence type="ECO:0000256" key="3">
    <source>
        <dbReference type="ARBA" id="ARBA00023125"/>
    </source>
</evidence>
<dbReference type="Gene3D" id="1.10.10.10">
    <property type="entry name" value="Winged helix-like DNA-binding domain superfamily/Winged helix DNA-binding domain"/>
    <property type="match status" value="1"/>
</dbReference>
<dbReference type="FunFam" id="1.10.10.10:FF:000001">
    <property type="entry name" value="LysR family transcriptional regulator"/>
    <property type="match status" value="1"/>
</dbReference>
<dbReference type="InterPro" id="IPR058163">
    <property type="entry name" value="LysR-type_TF_proteobact-type"/>
</dbReference>
<organism evidence="6 7">
    <name type="scientific">Trinickia dinghuensis</name>
    <dbReference type="NCBI Taxonomy" id="2291023"/>
    <lineage>
        <taxon>Bacteria</taxon>
        <taxon>Pseudomonadati</taxon>
        <taxon>Pseudomonadota</taxon>
        <taxon>Betaproteobacteria</taxon>
        <taxon>Burkholderiales</taxon>
        <taxon>Burkholderiaceae</taxon>
        <taxon>Trinickia</taxon>
    </lineage>
</organism>
<dbReference type="Gene3D" id="3.40.190.290">
    <property type="match status" value="1"/>
</dbReference>
<evidence type="ECO:0000313" key="7">
    <source>
        <dbReference type="Proteomes" id="UP000256838"/>
    </source>
</evidence>
<dbReference type="SUPFAM" id="SSF46785">
    <property type="entry name" value="Winged helix' DNA-binding domain"/>
    <property type="match status" value="1"/>
</dbReference>
<dbReference type="CDD" id="cd08479">
    <property type="entry name" value="PBP2_CrgA_like_9"/>
    <property type="match status" value="1"/>
</dbReference>
<comment type="similarity">
    <text evidence="1">Belongs to the LysR transcriptional regulatory family.</text>
</comment>
<dbReference type="InterPro" id="IPR036390">
    <property type="entry name" value="WH_DNA-bd_sf"/>
</dbReference>
<evidence type="ECO:0000256" key="2">
    <source>
        <dbReference type="ARBA" id="ARBA00023015"/>
    </source>
</evidence>
<dbReference type="InterPro" id="IPR005119">
    <property type="entry name" value="LysR_subst-bd"/>
</dbReference>
<sequence length="303" mass="34163">MDPIADLEFFARLVTHGSLSALARDLGVTPPAVSARLNQIERRLGVKLLNRTTRRLAMTNEGEVYLATGSKLLEQVLELERTVSSSRDRPRGLLKVNATFGFGRRHIVPALSEFRTRYPDVEIQLELTDRPMNLAEFAYDVGIRFGELPDQRVVGRKLASNRRLVCASPNYLKNHAAPKSPGDLREHDCIVLRENDTAYGTWHFTKGKRHELVKVHGVMSSNDGEATLRWAIDGHGVLVRSEWDVQAYIDSGALARLLPDWSLPPADIYAIYPERLNLSAKVRAFIDFLGEYLHRPYEAPTSH</sequence>
<dbReference type="RefSeq" id="WP_115534889.1">
    <property type="nucleotide sequence ID" value="NZ_QRGA01000009.1"/>
</dbReference>
<dbReference type="Pfam" id="PF00126">
    <property type="entry name" value="HTH_1"/>
    <property type="match status" value="1"/>
</dbReference>
<keyword evidence="3" id="KW-0238">DNA-binding</keyword>
<feature type="domain" description="HTH lysR-type" evidence="5">
    <location>
        <begin position="1"/>
        <end position="59"/>
    </location>
</feature>
<dbReference type="Pfam" id="PF03466">
    <property type="entry name" value="LysR_substrate"/>
    <property type="match status" value="1"/>
</dbReference>
<dbReference type="GO" id="GO:0003677">
    <property type="term" value="F:DNA binding"/>
    <property type="evidence" value="ECO:0007669"/>
    <property type="project" value="UniProtKB-KW"/>
</dbReference>
<evidence type="ECO:0000259" key="5">
    <source>
        <dbReference type="PROSITE" id="PS50931"/>
    </source>
</evidence>
<dbReference type="FunFam" id="3.40.190.290:FF:000001">
    <property type="entry name" value="Transcriptional regulator, LysR family"/>
    <property type="match status" value="1"/>
</dbReference>
<dbReference type="PANTHER" id="PTHR30537:SF5">
    <property type="entry name" value="HTH-TYPE TRANSCRIPTIONAL ACTIVATOR TTDR-RELATED"/>
    <property type="match status" value="1"/>
</dbReference>
<dbReference type="InterPro" id="IPR036388">
    <property type="entry name" value="WH-like_DNA-bd_sf"/>
</dbReference>
<comment type="caution">
    <text evidence="6">The sequence shown here is derived from an EMBL/GenBank/DDBJ whole genome shotgun (WGS) entry which is preliminary data.</text>
</comment>
<dbReference type="AlphaFoldDB" id="A0A3D8JXT8"/>
<dbReference type="OrthoDB" id="9786526at2"/>
<keyword evidence="7" id="KW-1185">Reference proteome</keyword>
<keyword evidence="4" id="KW-0804">Transcription</keyword>
<dbReference type="SUPFAM" id="SSF53850">
    <property type="entry name" value="Periplasmic binding protein-like II"/>
    <property type="match status" value="1"/>
</dbReference>
<dbReference type="PANTHER" id="PTHR30537">
    <property type="entry name" value="HTH-TYPE TRANSCRIPTIONAL REGULATOR"/>
    <property type="match status" value="1"/>
</dbReference>
<name>A0A3D8JXT8_9BURK</name>
<dbReference type="PROSITE" id="PS50931">
    <property type="entry name" value="HTH_LYSR"/>
    <property type="match status" value="1"/>
</dbReference>
<proteinExistence type="inferred from homology"/>
<evidence type="ECO:0000256" key="4">
    <source>
        <dbReference type="ARBA" id="ARBA00023163"/>
    </source>
</evidence>
<dbReference type="GO" id="GO:0003700">
    <property type="term" value="F:DNA-binding transcription factor activity"/>
    <property type="evidence" value="ECO:0007669"/>
    <property type="project" value="InterPro"/>
</dbReference>
<accession>A0A3D8JXT8</accession>
<gene>
    <name evidence="6" type="ORF">DWV00_17700</name>
</gene>
<evidence type="ECO:0000256" key="1">
    <source>
        <dbReference type="ARBA" id="ARBA00009437"/>
    </source>
</evidence>
<keyword evidence="2" id="KW-0805">Transcription regulation</keyword>
<dbReference type="EMBL" id="QRGA01000009">
    <property type="protein sequence ID" value="RDU97700.1"/>
    <property type="molecule type" value="Genomic_DNA"/>
</dbReference>
<evidence type="ECO:0000313" key="6">
    <source>
        <dbReference type="EMBL" id="RDU97700.1"/>
    </source>
</evidence>
<protein>
    <submittedName>
        <fullName evidence="6">LysR family transcriptional regulator</fullName>
    </submittedName>
</protein>
<dbReference type="Proteomes" id="UP000256838">
    <property type="component" value="Unassembled WGS sequence"/>
</dbReference>
<dbReference type="InterPro" id="IPR000847">
    <property type="entry name" value="LysR_HTH_N"/>
</dbReference>
<reference evidence="6 7" key="1">
    <citation type="submission" date="2018-08" db="EMBL/GenBank/DDBJ databases">
        <title>Paraburkholderia sp. DHOM06 isolated from forest soil.</title>
        <authorList>
            <person name="Gao Z.-H."/>
            <person name="Qiu L.-H."/>
        </authorList>
    </citation>
    <scope>NUCLEOTIDE SEQUENCE [LARGE SCALE GENOMIC DNA]</scope>
    <source>
        <strain evidence="6 7">DHOM06</strain>
    </source>
</reference>